<dbReference type="Pfam" id="PF26092">
    <property type="entry name" value="T4_Y16D"/>
    <property type="match status" value="1"/>
</dbReference>
<dbReference type="InterPro" id="IPR058630">
    <property type="entry name" value="T4_Y16D"/>
</dbReference>
<sequence>MTNQTKTPLPPGADVGRRVVCAAVVLINGNGNDVMFTGARHFDGAMLRIIRLNPAIEQAFEDGISRNKQGFIDQRGVFMTRTEAWKVAQAAGQILRRCGGDDANGGTLYSENLY</sequence>
<accession>A0A2X0REN1</accession>
<name>A0A2X0REN1_9PROT</name>
<reference evidence="1" key="1">
    <citation type="submission" date="2018-05" db="EMBL/GenBank/DDBJ databases">
        <authorList>
            <person name="Lanie J.A."/>
            <person name="Ng W.-L."/>
            <person name="Kazmierczak K.M."/>
            <person name="Andrzejewski T.M."/>
            <person name="Davidsen T.M."/>
            <person name="Wayne K.J."/>
            <person name="Tettelin H."/>
            <person name="Glass J.I."/>
            <person name="Rusch D."/>
            <person name="Podicherti R."/>
            <person name="Tsui H.-C.T."/>
            <person name="Winkler M.E."/>
        </authorList>
    </citation>
    <scope>NUCLEOTIDE SEQUENCE</scope>
    <source>
        <strain evidence="1">KNB</strain>
    </source>
</reference>
<protein>
    <submittedName>
        <fullName evidence="1">Uncharacterized protein</fullName>
    </submittedName>
</protein>
<organism evidence="1">
    <name type="scientific">Candidatus Nitrotoga fabula</name>
    <dbReference type="NCBI Taxonomy" id="2182327"/>
    <lineage>
        <taxon>Bacteria</taxon>
        <taxon>Pseudomonadati</taxon>
        <taxon>Pseudomonadota</taxon>
        <taxon>Betaproteobacteria</taxon>
        <taxon>Nitrosomonadales</taxon>
        <taxon>Gallionellaceae</taxon>
        <taxon>Candidatus Nitrotoga</taxon>
    </lineage>
</organism>
<evidence type="ECO:0000313" key="1">
    <source>
        <dbReference type="EMBL" id="SPS06144.1"/>
    </source>
</evidence>
<gene>
    <name evidence="1" type="ORF">NITFAB_1734</name>
</gene>
<dbReference type="AlphaFoldDB" id="A0A2X0REN1"/>
<proteinExistence type="predicted"/>
<dbReference type="EMBL" id="LS423452">
    <property type="protein sequence ID" value="SPS06144.1"/>
    <property type="molecule type" value="Genomic_DNA"/>
</dbReference>